<evidence type="ECO:0000256" key="5">
    <source>
        <dbReference type="ARBA" id="ARBA00035321"/>
    </source>
</evidence>
<evidence type="ECO:0000256" key="2">
    <source>
        <dbReference type="ARBA" id="ARBA00022980"/>
    </source>
</evidence>
<dbReference type="GO" id="GO:0006412">
    <property type="term" value="P:translation"/>
    <property type="evidence" value="ECO:0007669"/>
    <property type="project" value="InterPro"/>
</dbReference>
<protein>
    <recommendedName>
        <fullName evidence="4">Large ribosomal subunit protein eL13</fullName>
    </recommendedName>
    <alternativeName>
        <fullName evidence="5">60S ribosomal protein L13</fullName>
    </alternativeName>
</protein>
<dbReference type="AlphaFoldDB" id="A0A671FUG0"/>
<name>A0A671FUG0_RHIFE</name>
<reference evidence="6 7" key="1">
    <citation type="journal article" date="2015" name="Annu Rev Anim Biosci">
        <title>The Genome 10K Project: a way forward.</title>
        <authorList>
            <person name="Koepfli K.P."/>
            <person name="Paten B."/>
            <person name="O'Brien S.J."/>
            <person name="Koepfli K.P."/>
            <person name="Paten B."/>
            <person name="Antunes A."/>
            <person name="Belov K."/>
            <person name="Bustamante C."/>
            <person name="Castoe T.A."/>
            <person name="Clawson H."/>
            <person name="Crawford A.J."/>
            <person name="Diekhans M."/>
            <person name="Distel D."/>
            <person name="Durbin R."/>
            <person name="Earl D."/>
            <person name="Fujita M.K."/>
            <person name="Gamble T."/>
            <person name="Georges A."/>
            <person name="Gemmell N."/>
            <person name="Gilbert M.T."/>
            <person name="Graves J.M."/>
            <person name="Green R.E."/>
            <person name="Hickey G."/>
            <person name="Jarvis E.D."/>
            <person name="Johnson W."/>
            <person name="Komissarov A."/>
            <person name="Korf I."/>
            <person name="Kuhn R."/>
            <person name="Larkin D.M."/>
            <person name="Lewin H."/>
            <person name="Lopez J.V."/>
            <person name="Ma J."/>
            <person name="Marques-Bonet T."/>
            <person name="Miller W."/>
            <person name="Murphy R."/>
            <person name="Pevzner P."/>
            <person name="Shapiro B."/>
            <person name="Steiner C."/>
            <person name="Tamazian G."/>
            <person name="Venkatesh B."/>
            <person name="Wang J."/>
            <person name="Wayne R."/>
            <person name="Wiley E."/>
            <person name="Yang H."/>
            <person name="Zhang G."/>
            <person name="Haussler D."/>
            <person name="Ryder O."/>
            <person name="O'Brien S.J."/>
        </authorList>
    </citation>
    <scope>NUCLEOTIDE SEQUENCE</scope>
</reference>
<dbReference type="GeneTree" id="ENSGT00940000166528"/>
<evidence type="ECO:0000313" key="6">
    <source>
        <dbReference type="Ensembl" id="ENSRFEP00010029174.1"/>
    </source>
</evidence>
<keyword evidence="7" id="KW-1185">Reference proteome</keyword>
<dbReference type="GO" id="GO:0005840">
    <property type="term" value="C:ribosome"/>
    <property type="evidence" value="ECO:0007669"/>
    <property type="project" value="UniProtKB-KW"/>
</dbReference>
<dbReference type="InterPro" id="IPR001380">
    <property type="entry name" value="Ribosomal_eL13"/>
</dbReference>
<comment type="similarity">
    <text evidence="1">Belongs to the eukaryotic ribosomal protein eL13 family.</text>
</comment>
<dbReference type="InParanoid" id="A0A671FUG0"/>
<keyword evidence="3" id="KW-0687">Ribonucleoprotein</keyword>
<dbReference type="Proteomes" id="UP000472240">
    <property type="component" value="Chromosome 3"/>
</dbReference>
<dbReference type="Ensembl" id="ENSRFET00010031667.1">
    <property type="protein sequence ID" value="ENSRFEP00010029174.1"/>
    <property type="gene ID" value="ENSRFEG00010019370.1"/>
</dbReference>
<reference evidence="6 7" key="2">
    <citation type="journal article" date="2018" name="Annu Rev Anim Biosci">
        <title>Bat Biology, Genomes, and the Bat1K Project: To Generate Chromosome-Level Genomes for All Living Bat Species.</title>
        <authorList>
            <person name="Teeling E.C."/>
            <person name="Vernes S.C."/>
            <person name="Davalos L.M."/>
            <person name="Ray D.A."/>
            <person name="Gilbert M.T.P."/>
            <person name="Myers E."/>
        </authorList>
    </citation>
    <scope>NUCLEOTIDE SEQUENCE</scope>
</reference>
<dbReference type="Pfam" id="PF01294">
    <property type="entry name" value="Ribosomal_L13e"/>
    <property type="match status" value="1"/>
</dbReference>
<evidence type="ECO:0000256" key="3">
    <source>
        <dbReference type="ARBA" id="ARBA00023274"/>
    </source>
</evidence>
<reference evidence="6" key="4">
    <citation type="submission" date="2025-08" db="UniProtKB">
        <authorList>
            <consortium name="Ensembl"/>
        </authorList>
    </citation>
    <scope>IDENTIFICATION</scope>
</reference>
<proteinExistence type="inferred from homology"/>
<evidence type="ECO:0000256" key="1">
    <source>
        <dbReference type="ARBA" id="ARBA00005640"/>
    </source>
</evidence>
<evidence type="ECO:0000313" key="7">
    <source>
        <dbReference type="Proteomes" id="UP000472240"/>
    </source>
</evidence>
<reference evidence="7" key="3">
    <citation type="submission" date="2018-12" db="EMBL/GenBank/DDBJ databases">
        <title>G10K-VGP greater horseshoe bat female genome, primary haplotype.</title>
        <authorList>
            <person name="Teeling E."/>
            <person name="Myers G."/>
            <person name="Vernes S."/>
            <person name="Pippel M."/>
            <person name="Winkler S."/>
            <person name="Fedrigo O."/>
            <person name="Rhie A."/>
            <person name="Koren S."/>
            <person name="Phillippy A."/>
            <person name="Lewin H."/>
            <person name="Damas J."/>
            <person name="Howe K."/>
            <person name="Mountcastle J."/>
            <person name="Jarvis E.D."/>
        </authorList>
    </citation>
    <scope>NUCLEOTIDE SEQUENCE [LARGE SCALE GENOMIC DNA]</scope>
</reference>
<dbReference type="GO" id="GO:0003735">
    <property type="term" value="F:structural constituent of ribosome"/>
    <property type="evidence" value="ECO:0007669"/>
    <property type="project" value="InterPro"/>
</dbReference>
<organism evidence="6 7">
    <name type="scientific">Rhinolophus ferrumequinum</name>
    <name type="common">Greater horseshoe bat</name>
    <dbReference type="NCBI Taxonomy" id="59479"/>
    <lineage>
        <taxon>Eukaryota</taxon>
        <taxon>Metazoa</taxon>
        <taxon>Chordata</taxon>
        <taxon>Craniata</taxon>
        <taxon>Vertebrata</taxon>
        <taxon>Euteleostomi</taxon>
        <taxon>Mammalia</taxon>
        <taxon>Eutheria</taxon>
        <taxon>Laurasiatheria</taxon>
        <taxon>Chiroptera</taxon>
        <taxon>Yinpterochiroptera</taxon>
        <taxon>Rhinolophoidea</taxon>
        <taxon>Rhinolophidae</taxon>
        <taxon>Rhinolophinae</taxon>
        <taxon>Rhinolophus</taxon>
    </lineage>
</organism>
<evidence type="ECO:0000256" key="4">
    <source>
        <dbReference type="ARBA" id="ARBA00035216"/>
    </source>
</evidence>
<dbReference type="OMA" id="MATWFNQ"/>
<sequence>MPLSPNAMILKPHFHKCWQRCVARWFKKPVRKMLRRKGGKTKACIQGGKTSPPSPCRLTCSA</sequence>
<keyword evidence="2" id="KW-0689">Ribosomal protein</keyword>
<accession>A0A671FUG0</accession>
<dbReference type="GO" id="GO:1990904">
    <property type="term" value="C:ribonucleoprotein complex"/>
    <property type="evidence" value="ECO:0007669"/>
    <property type="project" value="UniProtKB-KW"/>
</dbReference>
<reference evidence="6" key="5">
    <citation type="submission" date="2025-09" db="UniProtKB">
        <authorList>
            <consortium name="Ensembl"/>
        </authorList>
    </citation>
    <scope>IDENTIFICATION</scope>
</reference>